<dbReference type="EMBL" id="BMRJ01000002">
    <property type="protein sequence ID" value="GGR27588.1"/>
    <property type="molecule type" value="Genomic_DNA"/>
</dbReference>
<dbReference type="RefSeq" id="WP_189085361.1">
    <property type="nucleotide sequence ID" value="NZ_BMRJ01000002.1"/>
</dbReference>
<evidence type="ECO:0000313" key="2">
    <source>
        <dbReference type="EMBL" id="GGR27588.1"/>
    </source>
</evidence>
<keyword evidence="3" id="KW-1185">Reference proteome</keyword>
<dbReference type="AlphaFoldDB" id="A0A918FBD5"/>
<sequence length="187" mass="20808">MISSTRLRPGRPWSWGPPIPGATSAGAHLPDPQTIATRAVRTSATPEALFLWLCQLRRAPYSHDWIDNFARRSPQRADPAMTRLALGQRFMTIFTLLAFEPGRSIALGMRPGAPSRLFGALVVEYRIDRLPGNERQLGAILRMPSAGRGAAARNTALAWGDLVMMRKQLRELSRLAEQEAPTRKEVR</sequence>
<reference evidence="2" key="2">
    <citation type="submission" date="2020-09" db="EMBL/GenBank/DDBJ databases">
        <authorList>
            <person name="Sun Q."/>
            <person name="Ohkuma M."/>
        </authorList>
    </citation>
    <scope>NUCLEOTIDE SEQUENCE</scope>
    <source>
        <strain evidence="2">JCM 3346</strain>
    </source>
</reference>
<name>A0A918FBD5_AGRME</name>
<evidence type="ECO:0000256" key="1">
    <source>
        <dbReference type="SAM" id="MobiDB-lite"/>
    </source>
</evidence>
<organism evidence="2 3">
    <name type="scientific">Agromyces mediolanus</name>
    <name type="common">Corynebacterium mediolanum</name>
    <dbReference type="NCBI Taxonomy" id="41986"/>
    <lineage>
        <taxon>Bacteria</taxon>
        <taxon>Bacillati</taxon>
        <taxon>Actinomycetota</taxon>
        <taxon>Actinomycetes</taxon>
        <taxon>Micrococcales</taxon>
        <taxon>Microbacteriaceae</taxon>
        <taxon>Agromyces</taxon>
    </lineage>
</organism>
<evidence type="ECO:0000313" key="3">
    <source>
        <dbReference type="Proteomes" id="UP000610303"/>
    </source>
</evidence>
<feature type="region of interest" description="Disordered" evidence="1">
    <location>
        <begin position="1"/>
        <end position="30"/>
    </location>
</feature>
<comment type="caution">
    <text evidence="2">The sequence shown here is derived from an EMBL/GenBank/DDBJ whole genome shotgun (WGS) entry which is preliminary data.</text>
</comment>
<accession>A0A918FBD5</accession>
<protein>
    <submittedName>
        <fullName evidence="2">Uncharacterized protein</fullName>
    </submittedName>
</protein>
<proteinExistence type="predicted"/>
<reference evidence="2" key="1">
    <citation type="journal article" date="2014" name="Int. J. Syst. Evol. Microbiol.">
        <title>Complete genome sequence of Corynebacterium casei LMG S-19264T (=DSM 44701T), isolated from a smear-ripened cheese.</title>
        <authorList>
            <consortium name="US DOE Joint Genome Institute (JGI-PGF)"/>
            <person name="Walter F."/>
            <person name="Albersmeier A."/>
            <person name="Kalinowski J."/>
            <person name="Ruckert C."/>
        </authorList>
    </citation>
    <scope>NUCLEOTIDE SEQUENCE</scope>
    <source>
        <strain evidence="2">JCM 3346</strain>
    </source>
</reference>
<gene>
    <name evidence="2" type="ORF">GCM10010196_21520</name>
</gene>
<dbReference type="Proteomes" id="UP000610303">
    <property type="component" value="Unassembled WGS sequence"/>
</dbReference>